<evidence type="ECO:0000256" key="10">
    <source>
        <dbReference type="ARBA" id="ARBA00022909"/>
    </source>
</evidence>
<dbReference type="GO" id="GO:0004156">
    <property type="term" value="F:dihydropteroate synthase activity"/>
    <property type="evidence" value="ECO:0007669"/>
    <property type="project" value="UniProtKB-EC"/>
</dbReference>
<name>A0A077M8M5_9MICO</name>
<dbReference type="GO" id="GO:0046654">
    <property type="term" value="P:tetrahydrofolate biosynthetic process"/>
    <property type="evidence" value="ECO:0007669"/>
    <property type="project" value="UniProtKB-UniPathway"/>
</dbReference>
<keyword evidence="7 12" id="KW-0808">Transferase</keyword>
<comment type="cofactor">
    <cofactor evidence="2 12">
        <name>Mg(2+)</name>
        <dbReference type="ChEBI" id="CHEBI:18420"/>
    </cofactor>
</comment>
<dbReference type="RefSeq" id="WP_048552449.1">
    <property type="nucleotide sequence ID" value="NZ_HF570958.1"/>
</dbReference>
<dbReference type="Pfam" id="PF00809">
    <property type="entry name" value="Pterin_bind"/>
    <property type="match status" value="1"/>
</dbReference>
<evidence type="ECO:0000256" key="8">
    <source>
        <dbReference type="ARBA" id="ARBA00022723"/>
    </source>
</evidence>
<keyword evidence="8 12" id="KW-0479">Metal-binding</keyword>
<dbReference type="EMBL" id="CAJB01000427">
    <property type="protein sequence ID" value="CCH80399.1"/>
    <property type="molecule type" value="Genomic_DNA"/>
</dbReference>
<dbReference type="EC" id="2.5.1.15" evidence="5 12"/>
<dbReference type="PANTHER" id="PTHR20941:SF1">
    <property type="entry name" value="FOLIC ACID SYNTHESIS PROTEIN FOL1"/>
    <property type="match status" value="1"/>
</dbReference>
<reference evidence="14 15" key="1">
    <citation type="journal article" date="2013" name="ISME J.">
        <title>A metabolic model for members of the genus Tetrasphaera involved in enhanced biological phosphorus removal.</title>
        <authorList>
            <person name="Kristiansen R."/>
            <person name="Nguyen H.T.T."/>
            <person name="Saunders A.M."/>
            <person name="Nielsen J.L."/>
            <person name="Wimmer R."/>
            <person name="Le V.Q."/>
            <person name="McIlroy S.J."/>
            <person name="Petrovski S."/>
            <person name="Seviour R.J."/>
            <person name="Calteau A."/>
            <person name="Nielsen K.L."/>
            <person name="Nielsen P.H."/>
        </authorList>
    </citation>
    <scope>NUCLEOTIDE SEQUENCE [LARGE SCALE GENOMIC DNA]</scope>
    <source>
        <strain evidence="14 15">T1-X7</strain>
    </source>
</reference>
<sequence>MRPLVMGVVNVTPDSFSDGGVWFEPGAAIARGRDLLAQGADIIDVGGESTRPGALRPSVEEELDRTIPVVESLVGLGAVVSIDTMRATVAAAALDAGASMVNDVSGGLADPDMPGLVAERHVDIVAMHWRGHAVDMQTRAVYGDVVAEVRAELEGRITALVGAGVDERRIILDPGFGFAKTAEHNWTLLKHLDRLTGLGHRVLAGTSRKAFLGRVGRDAGHERLPLQRDVATAVTNAYATLAGVWAVRVHDVPSTLDAIDVARAIEAAP</sequence>
<comment type="catalytic activity">
    <reaction evidence="1">
        <text>(7,8-dihydropterin-6-yl)methyl diphosphate + 4-aminobenzoate = 7,8-dihydropteroate + diphosphate</text>
        <dbReference type="Rhea" id="RHEA:19949"/>
        <dbReference type="ChEBI" id="CHEBI:17836"/>
        <dbReference type="ChEBI" id="CHEBI:17839"/>
        <dbReference type="ChEBI" id="CHEBI:33019"/>
        <dbReference type="ChEBI" id="CHEBI:72950"/>
        <dbReference type="EC" id="2.5.1.15"/>
    </reaction>
</comment>
<keyword evidence="15" id="KW-1185">Reference proteome</keyword>
<dbReference type="Proteomes" id="UP000035721">
    <property type="component" value="Unassembled WGS sequence"/>
</dbReference>
<dbReference type="AlphaFoldDB" id="A0A077M8M5"/>
<accession>A0A077M8M5</accession>
<keyword evidence="10 12" id="KW-0289">Folate biosynthesis</keyword>
<dbReference type="NCBIfam" id="TIGR01496">
    <property type="entry name" value="DHPS"/>
    <property type="match status" value="1"/>
</dbReference>
<dbReference type="InterPro" id="IPR000489">
    <property type="entry name" value="Pterin-binding_dom"/>
</dbReference>
<organism evidence="14 15">
    <name type="scientific">Nostocoides japonicum T1-X7</name>
    <dbReference type="NCBI Taxonomy" id="1194083"/>
    <lineage>
        <taxon>Bacteria</taxon>
        <taxon>Bacillati</taxon>
        <taxon>Actinomycetota</taxon>
        <taxon>Actinomycetes</taxon>
        <taxon>Micrococcales</taxon>
        <taxon>Intrasporangiaceae</taxon>
        <taxon>Nostocoides</taxon>
    </lineage>
</organism>
<evidence type="ECO:0000313" key="15">
    <source>
        <dbReference type="Proteomes" id="UP000035721"/>
    </source>
</evidence>
<dbReference type="PROSITE" id="PS00792">
    <property type="entry name" value="DHPS_1"/>
    <property type="match status" value="1"/>
</dbReference>
<dbReference type="InterPro" id="IPR045031">
    <property type="entry name" value="DHP_synth-like"/>
</dbReference>
<dbReference type="InterPro" id="IPR006390">
    <property type="entry name" value="DHP_synth_dom"/>
</dbReference>
<comment type="pathway">
    <text evidence="3 12">Cofactor biosynthesis; tetrahydrofolate biosynthesis; 7,8-dihydrofolate from 2-amino-4-hydroxy-6-hydroxymethyl-7,8-dihydropteridine diphosphate and 4-aminobenzoate: step 1/2.</text>
</comment>
<evidence type="ECO:0000256" key="12">
    <source>
        <dbReference type="RuleBase" id="RU361205"/>
    </source>
</evidence>
<dbReference type="UniPathway" id="UPA00077">
    <property type="reaction ID" value="UER00156"/>
</dbReference>
<dbReference type="GO" id="GO:0046656">
    <property type="term" value="P:folic acid biosynthetic process"/>
    <property type="evidence" value="ECO:0007669"/>
    <property type="project" value="UniProtKB-KW"/>
</dbReference>
<evidence type="ECO:0000313" key="14">
    <source>
        <dbReference type="EMBL" id="CCH80399.1"/>
    </source>
</evidence>
<comment type="similarity">
    <text evidence="4 12">Belongs to the DHPS family.</text>
</comment>
<protein>
    <recommendedName>
        <fullName evidence="6 12">Dihydropteroate synthase</fullName>
        <shortName evidence="12">DHPS</shortName>
        <ecNumber evidence="5 12">2.5.1.15</ecNumber>
    </recommendedName>
    <alternativeName>
        <fullName evidence="11 12">Dihydropteroate pyrophosphorylase</fullName>
    </alternativeName>
</protein>
<dbReference type="PROSITE" id="PS50972">
    <property type="entry name" value="PTERIN_BINDING"/>
    <property type="match status" value="1"/>
</dbReference>
<evidence type="ECO:0000256" key="3">
    <source>
        <dbReference type="ARBA" id="ARBA00004763"/>
    </source>
</evidence>
<evidence type="ECO:0000256" key="11">
    <source>
        <dbReference type="ARBA" id="ARBA00030193"/>
    </source>
</evidence>
<evidence type="ECO:0000256" key="2">
    <source>
        <dbReference type="ARBA" id="ARBA00001946"/>
    </source>
</evidence>
<dbReference type="FunFam" id="3.20.20.20:FF:000006">
    <property type="entry name" value="Dihydropteroate synthase"/>
    <property type="match status" value="1"/>
</dbReference>
<evidence type="ECO:0000256" key="6">
    <source>
        <dbReference type="ARBA" id="ARBA00016919"/>
    </source>
</evidence>
<evidence type="ECO:0000256" key="9">
    <source>
        <dbReference type="ARBA" id="ARBA00022842"/>
    </source>
</evidence>
<comment type="caution">
    <text evidence="14">The sequence shown here is derived from an EMBL/GenBank/DDBJ whole genome shotgun (WGS) entry which is preliminary data.</text>
</comment>
<gene>
    <name evidence="14" type="primary">sul</name>
    <name evidence="14" type="ORF">BN12_910006</name>
</gene>
<dbReference type="STRING" id="1194083.BN12_910006"/>
<dbReference type="SUPFAM" id="SSF51717">
    <property type="entry name" value="Dihydropteroate synthetase-like"/>
    <property type="match status" value="1"/>
</dbReference>
<dbReference type="GO" id="GO:0005829">
    <property type="term" value="C:cytosol"/>
    <property type="evidence" value="ECO:0007669"/>
    <property type="project" value="TreeGrafter"/>
</dbReference>
<dbReference type="Gene3D" id="3.20.20.20">
    <property type="entry name" value="Dihydropteroate synthase-like"/>
    <property type="match status" value="1"/>
</dbReference>
<evidence type="ECO:0000256" key="5">
    <source>
        <dbReference type="ARBA" id="ARBA00012458"/>
    </source>
</evidence>
<evidence type="ECO:0000256" key="4">
    <source>
        <dbReference type="ARBA" id="ARBA00009503"/>
    </source>
</evidence>
<dbReference type="PROSITE" id="PS00793">
    <property type="entry name" value="DHPS_2"/>
    <property type="match status" value="1"/>
</dbReference>
<evidence type="ECO:0000256" key="7">
    <source>
        <dbReference type="ARBA" id="ARBA00022679"/>
    </source>
</evidence>
<keyword evidence="9 12" id="KW-0460">Magnesium</keyword>
<dbReference type="PANTHER" id="PTHR20941">
    <property type="entry name" value="FOLATE SYNTHESIS PROTEINS"/>
    <property type="match status" value="1"/>
</dbReference>
<proteinExistence type="inferred from homology"/>
<dbReference type="GO" id="GO:0046872">
    <property type="term" value="F:metal ion binding"/>
    <property type="evidence" value="ECO:0007669"/>
    <property type="project" value="UniProtKB-KW"/>
</dbReference>
<dbReference type="InterPro" id="IPR011005">
    <property type="entry name" value="Dihydropteroate_synth-like_sf"/>
</dbReference>
<evidence type="ECO:0000259" key="13">
    <source>
        <dbReference type="PROSITE" id="PS50972"/>
    </source>
</evidence>
<dbReference type="CDD" id="cd00739">
    <property type="entry name" value="DHPS"/>
    <property type="match status" value="1"/>
</dbReference>
<evidence type="ECO:0000256" key="1">
    <source>
        <dbReference type="ARBA" id="ARBA00000012"/>
    </source>
</evidence>
<comment type="function">
    <text evidence="12">Catalyzes the condensation of para-aminobenzoate (pABA) with 6-hydroxymethyl-7,8-dihydropterin diphosphate (DHPt-PP) to form 7,8-dihydropteroate (H2Pte), the immediate precursor of folate derivatives.</text>
</comment>
<feature type="domain" description="Pterin-binding" evidence="13">
    <location>
        <begin position="3"/>
        <end position="260"/>
    </location>
</feature>